<evidence type="ECO:0000313" key="2">
    <source>
        <dbReference type="Proteomes" id="UP001501391"/>
    </source>
</evidence>
<organism evidence="1 2">
    <name type="scientific">Streptomyces bangladeshensis</name>
    <dbReference type="NCBI Taxonomy" id="295352"/>
    <lineage>
        <taxon>Bacteria</taxon>
        <taxon>Bacillati</taxon>
        <taxon>Actinomycetota</taxon>
        <taxon>Actinomycetes</taxon>
        <taxon>Kitasatosporales</taxon>
        <taxon>Streptomycetaceae</taxon>
        <taxon>Streptomyces</taxon>
    </lineage>
</organism>
<keyword evidence="2" id="KW-1185">Reference proteome</keyword>
<evidence type="ECO:0000313" key="1">
    <source>
        <dbReference type="EMBL" id="GAA2192762.1"/>
    </source>
</evidence>
<accession>A0ABN3BDE6</accession>
<dbReference type="RefSeq" id="WP_346162188.1">
    <property type="nucleotide sequence ID" value="NZ_BAAAOQ010000003.1"/>
</dbReference>
<dbReference type="Proteomes" id="UP001501391">
    <property type="component" value="Unassembled WGS sequence"/>
</dbReference>
<comment type="caution">
    <text evidence="1">The sequence shown here is derived from an EMBL/GenBank/DDBJ whole genome shotgun (WGS) entry which is preliminary data.</text>
</comment>
<name>A0ABN3BDE6_9ACTN</name>
<reference evidence="1 2" key="1">
    <citation type="journal article" date="2019" name="Int. J. Syst. Evol. Microbiol.">
        <title>The Global Catalogue of Microorganisms (GCM) 10K type strain sequencing project: providing services to taxonomists for standard genome sequencing and annotation.</title>
        <authorList>
            <consortium name="The Broad Institute Genomics Platform"/>
            <consortium name="The Broad Institute Genome Sequencing Center for Infectious Disease"/>
            <person name="Wu L."/>
            <person name="Ma J."/>
        </authorList>
    </citation>
    <scope>NUCLEOTIDE SEQUENCE [LARGE SCALE GENOMIC DNA]</scope>
    <source>
        <strain evidence="1 2">JCM 14924</strain>
    </source>
</reference>
<proteinExistence type="predicted"/>
<dbReference type="EMBL" id="BAAAOQ010000003">
    <property type="protein sequence ID" value="GAA2192762.1"/>
    <property type="molecule type" value="Genomic_DNA"/>
</dbReference>
<sequence length="58" mass="6099">MSGIHISALDEGDELGPAETPECCDALMDEGRGGFQCGSCDSFVSCDGTRTVTYVHIN</sequence>
<protein>
    <submittedName>
        <fullName evidence="1">Uncharacterized protein</fullName>
    </submittedName>
</protein>
<gene>
    <name evidence="1" type="ORF">GCM10009787_11750</name>
</gene>